<dbReference type="InterPro" id="IPR036259">
    <property type="entry name" value="MFS_trans_sf"/>
</dbReference>
<feature type="transmembrane region" description="Helical" evidence="4">
    <location>
        <begin position="353"/>
        <end position="372"/>
    </location>
</feature>
<protein>
    <submittedName>
        <fullName evidence="6">MFS transporter</fullName>
    </submittedName>
</protein>
<evidence type="ECO:0000259" key="5">
    <source>
        <dbReference type="PROSITE" id="PS50850"/>
    </source>
</evidence>
<feature type="domain" description="Major facilitator superfamily (MFS) profile" evidence="5">
    <location>
        <begin position="1"/>
        <end position="376"/>
    </location>
</feature>
<dbReference type="Gene3D" id="1.20.1250.20">
    <property type="entry name" value="MFS general substrate transporter like domains"/>
    <property type="match status" value="1"/>
</dbReference>
<feature type="transmembrane region" description="Helical" evidence="4">
    <location>
        <begin position="164"/>
        <end position="183"/>
    </location>
</feature>
<evidence type="ECO:0000256" key="1">
    <source>
        <dbReference type="ARBA" id="ARBA00022692"/>
    </source>
</evidence>
<dbReference type="PROSITE" id="PS50850">
    <property type="entry name" value="MFS"/>
    <property type="match status" value="1"/>
</dbReference>
<evidence type="ECO:0000256" key="2">
    <source>
        <dbReference type="ARBA" id="ARBA00022989"/>
    </source>
</evidence>
<feature type="transmembrane region" description="Helical" evidence="4">
    <location>
        <begin position="138"/>
        <end position="158"/>
    </location>
</feature>
<dbReference type="AlphaFoldDB" id="A0AA48HH90"/>
<dbReference type="KEGG" id="rmai:MACH21_17460"/>
<sequence length="378" mass="37685">MDRPIPHLEHRTPWALVAALYGAGLIAAGQFAKVSLTLGPLAVAYPGWPVAFAVSAVAVIGILFGVLAGGVTASLGPRRAILIALALSALAGLGQAFLPPFPVLMGLRIVEGAGHLVLVVAIPTLMAAISAPRDRGLVMGLWATFFGVGFALAALVVGEAAGAVFGWHAGLAALIGLVLWRMLPRGIAAERRALPRLADHVAIYRAPRLFAPALGHGIYAFAFLALVTYLPEALGAAWLSPVLPVVGIAGSLVAGALARAIAPGALVVGGFVAMAGIFALAMILPGLAAPLSVLAMLVSGVVAGGGFAAVPWLNAGDGDRALANGALAQLGNIGTFAGTPVLAALGVGASLPLAIAVGIFGALATGLAYRAAARGNVR</sequence>
<feature type="transmembrane region" description="Helical" evidence="4">
    <location>
        <begin position="265"/>
        <end position="287"/>
    </location>
</feature>
<keyword evidence="3 4" id="KW-0472">Membrane</keyword>
<feature type="transmembrane region" description="Helical" evidence="4">
    <location>
        <begin position="236"/>
        <end position="258"/>
    </location>
</feature>
<evidence type="ECO:0000256" key="3">
    <source>
        <dbReference type="ARBA" id="ARBA00023136"/>
    </source>
</evidence>
<dbReference type="Pfam" id="PF07690">
    <property type="entry name" value="MFS_1"/>
    <property type="match status" value="1"/>
</dbReference>
<dbReference type="InterPro" id="IPR011701">
    <property type="entry name" value="MFS"/>
</dbReference>
<dbReference type="EMBL" id="AP027266">
    <property type="protein sequence ID" value="BDW85569.1"/>
    <property type="molecule type" value="Genomic_DNA"/>
</dbReference>
<feature type="transmembrane region" description="Helical" evidence="4">
    <location>
        <begin position="209"/>
        <end position="230"/>
    </location>
</feature>
<dbReference type="RefSeq" id="WP_338271384.1">
    <property type="nucleotide sequence ID" value="NZ_AP027266.1"/>
</dbReference>
<feature type="transmembrane region" description="Helical" evidence="4">
    <location>
        <begin position="52"/>
        <end position="73"/>
    </location>
</feature>
<evidence type="ECO:0000256" key="4">
    <source>
        <dbReference type="SAM" id="Phobius"/>
    </source>
</evidence>
<keyword evidence="1 4" id="KW-0812">Transmembrane</keyword>
<name>A0AA48HH90_9RHOB</name>
<organism evidence="6 7">
    <name type="scientific">Roseicyclus marinus</name>
    <dbReference type="NCBI Taxonomy" id="2161673"/>
    <lineage>
        <taxon>Bacteria</taxon>
        <taxon>Pseudomonadati</taxon>
        <taxon>Pseudomonadota</taxon>
        <taxon>Alphaproteobacteria</taxon>
        <taxon>Rhodobacterales</taxon>
        <taxon>Roseobacteraceae</taxon>
        <taxon>Roseicyclus</taxon>
    </lineage>
</organism>
<gene>
    <name evidence="6" type="ORF">MACH21_17460</name>
</gene>
<proteinExistence type="predicted"/>
<dbReference type="GO" id="GO:0022857">
    <property type="term" value="F:transmembrane transporter activity"/>
    <property type="evidence" value="ECO:0007669"/>
    <property type="project" value="InterPro"/>
</dbReference>
<evidence type="ECO:0000313" key="7">
    <source>
        <dbReference type="Proteomes" id="UP001337723"/>
    </source>
</evidence>
<feature type="transmembrane region" description="Helical" evidence="4">
    <location>
        <begin position="12"/>
        <end position="32"/>
    </location>
</feature>
<feature type="transmembrane region" description="Helical" evidence="4">
    <location>
        <begin position="113"/>
        <end position="131"/>
    </location>
</feature>
<evidence type="ECO:0000313" key="6">
    <source>
        <dbReference type="EMBL" id="BDW85569.1"/>
    </source>
</evidence>
<feature type="transmembrane region" description="Helical" evidence="4">
    <location>
        <begin position="326"/>
        <end position="347"/>
    </location>
</feature>
<keyword evidence="7" id="KW-1185">Reference proteome</keyword>
<feature type="transmembrane region" description="Helical" evidence="4">
    <location>
        <begin position="80"/>
        <end position="101"/>
    </location>
</feature>
<dbReference type="InterPro" id="IPR020846">
    <property type="entry name" value="MFS_dom"/>
</dbReference>
<feature type="transmembrane region" description="Helical" evidence="4">
    <location>
        <begin position="293"/>
        <end position="314"/>
    </location>
</feature>
<accession>A0AA48HH90</accession>
<dbReference type="SUPFAM" id="SSF103473">
    <property type="entry name" value="MFS general substrate transporter"/>
    <property type="match status" value="1"/>
</dbReference>
<dbReference type="Proteomes" id="UP001337723">
    <property type="component" value="Chromosome"/>
</dbReference>
<keyword evidence="2 4" id="KW-1133">Transmembrane helix</keyword>
<reference evidence="6 7" key="1">
    <citation type="submission" date="2023-01" db="EMBL/GenBank/DDBJ databases">
        <title>Complete genome sequence of Roseicyclus marinus strain Dej080120_10.</title>
        <authorList>
            <person name="Ueki S."/>
            <person name="Maruyama F."/>
        </authorList>
    </citation>
    <scope>NUCLEOTIDE SEQUENCE [LARGE SCALE GENOMIC DNA]</scope>
    <source>
        <strain evidence="6 7">Dej080120_10</strain>
    </source>
</reference>